<protein>
    <submittedName>
        <fullName evidence="1">Uncharacterized protein</fullName>
    </submittedName>
</protein>
<accession>Q4GZ69</accession>
<reference evidence="1 2" key="1">
    <citation type="journal article" date="2003" name="Nucleic Acids Res.">
        <title>The DNA sequence of chromosome I of an African trypanosome: gene content, chromosome organisation, recombination and polymorphism.</title>
        <authorList>
            <person name="Hall N."/>
            <person name="Berriman M."/>
            <person name="Lennard N.J."/>
            <person name="Harris B.R."/>
            <person name="Hertz-Fowler C."/>
            <person name="Bart-Delabesse E.N."/>
            <person name="Gerrare C.S."/>
            <person name="Atkin R.J."/>
            <person name="Barron A.J."/>
            <person name="Bowman S."/>
            <person name="Bray-Allen S.P."/>
            <person name="Bringaud F."/>
            <person name="Clark L.N."/>
            <person name="Corton C.H."/>
            <person name="Cronin A."/>
            <person name="Davies R."/>
            <person name="Doggett J."/>
            <person name="Fraser A."/>
            <person name="Gruter E."/>
            <person name="Hall S."/>
            <person name="Harper A.D."/>
            <person name="Kay M.P."/>
            <person name="Leech V."/>
            <person name="Mayes R."/>
            <person name="Price C."/>
            <person name="Quail M.A."/>
            <person name="Rabbinowitch E."/>
            <person name="Reitter C."/>
            <person name="Rutherford K."/>
            <person name="Sasse J."/>
            <person name="Sharp S."/>
            <person name="Shownkeen R."/>
            <person name="Macleod A."/>
            <person name="Taylor S."/>
            <person name="Tweedie A."/>
            <person name="Turner C.M.R."/>
            <person name="Tait A."/>
            <person name="Gull K."/>
            <person name="Barrell B."/>
            <person name="Melville S.E."/>
        </authorList>
    </citation>
    <scope>NUCLEOTIDE SEQUENCE [LARGE SCALE GENOMIC DNA]</scope>
    <source>
        <strain evidence="1 2">927/4 GUTat10.1</strain>
    </source>
</reference>
<proteinExistence type="predicted"/>
<evidence type="ECO:0000313" key="2">
    <source>
        <dbReference type="Proteomes" id="UP000008524"/>
    </source>
</evidence>
<organism evidence="1 2">
    <name type="scientific">Trypanosoma brucei brucei (strain 927/4 GUTat10.1)</name>
    <dbReference type="NCBI Taxonomy" id="185431"/>
    <lineage>
        <taxon>Eukaryota</taxon>
        <taxon>Discoba</taxon>
        <taxon>Euglenozoa</taxon>
        <taxon>Kinetoplastea</taxon>
        <taxon>Metakinetoplastina</taxon>
        <taxon>Trypanosomatida</taxon>
        <taxon>Trypanosomatidae</taxon>
        <taxon>Trypanosoma</taxon>
    </lineage>
</organism>
<dbReference type="GeneID" id="4357224"/>
<dbReference type="EMBL" id="AL929603">
    <property type="protein sequence ID" value="CAJ16127.1"/>
    <property type="molecule type" value="Genomic_DNA"/>
</dbReference>
<dbReference type="Proteomes" id="UP000008524">
    <property type="component" value="Chromosome 1"/>
</dbReference>
<name>Q4GZ69_TRYB2</name>
<dbReference type="InParanoid" id="Q4GZ69"/>
<dbReference type="KEGG" id="tbr:TB927.1.1490"/>
<dbReference type="AlphaFoldDB" id="Q4GZ69"/>
<keyword evidence="2" id="KW-1185">Reference proteome</keyword>
<evidence type="ECO:0000313" key="1">
    <source>
        <dbReference type="EMBL" id="CAJ16127.1"/>
    </source>
</evidence>
<dbReference type="PaxDb" id="5691-CAJ16127"/>
<sequence length="128" mass="15003">MELSRTRSATKGIGQGGMQLTNISNGNYLSMSHPTLPFTYVTHACKQTQIHKIRSYAYLRNFMHDNISHFHYLPPLSLFYCWFNNNNIYIYSHPLRFAFYFCLSFKCTQTHSLFPSRSIALLHTNTHM</sequence>
<dbReference type="RefSeq" id="XP_001218851.1">
    <property type="nucleotide sequence ID" value="XM_001218850.1"/>
</dbReference>
<gene>
    <name evidence="1" type="ORF">TB927.1.1490</name>
</gene>
<reference evidence="2" key="2">
    <citation type="journal article" date="2005" name="Science">
        <title>The genome of the African trypanosome Trypanosoma brucei.</title>
        <authorList>
            <person name="Berriman M."/>
            <person name="Ghedin E."/>
            <person name="Hertz-Fowler C."/>
            <person name="Blandin G."/>
            <person name="Renauld H."/>
            <person name="Bartholomeu D.C."/>
            <person name="Lennard N.J."/>
            <person name="Caler E."/>
            <person name="Hamlin N.E."/>
            <person name="Haas B."/>
            <person name="Bohme U."/>
            <person name="Hannick L."/>
            <person name="Aslett M.A."/>
            <person name="Shallom J."/>
            <person name="Marcello L."/>
            <person name="Hou L."/>
            <person name="Wickstead B."/>
            <person name="Alsmark U.C."/>
            <person name="Arrowsmith C."/>
            <person name="Atkin R.J."/>
            <person name="Barron A.J."/>
            <person name="Bringaud F."/>
            <person name="Brooks K."/>
            <person name="Carrington M."/>
            <person name="Cherevach I."/>
            <person name="Chillingworth T.J."/>
            <person name="Churcher C."/>
            <person name="Clark L.N."/>
            <person name="Corton C.H."/>
            <person name="Cronin A."/>
            <person name="Davies R.M."/>
            <person name="Doggett J."/>
            <person name="Djikeng A."/>
            <person name="Feldblyum T."/>
            <person name="Field M.C."/>
            <person name="Fraser A."/>
            <person name="Goodhead I."/>
            <person name="Hance Z."/>
            <person name="Harper D."/>
            <person name="Harris B.R."/>
            <person name="Hauser H."/>
            <person name="Hostetler J."/>
            <person name="Ivens A."/>
            <person name="Jagels K."/>
            <person name="Johnson D."/>
            <person name="Johnson J."/>
            <person name="Jones K."/>
            <person name="Kerhornou A.X."/>
            <person name="Koo H."/>
            <person name="Larke N."/>
            <person name="Landfear S."/>
            <person name="Larkin C."/>
            <person name="Leech V."/>
            <person name="Line A."/>
            <person name="Lord A."/>
            <person name="Macleod A."/>
            <person name="Mooney P.J."/>
            <person name="Moule S."/>
            <person name="Martin D.M."/>
            <person name="Morgan G.W."/>
            <person name="Mungall K."/>
            <person name="Norbertczak H."/>
            <person name="Ormond D."/>
            <person name="Pai G."/>
            <person name="Peacock C.S."/>
            <person name="Peterson J."/>
            <person name="Quail M.A."/>
            <person name="Rabbinowitsch E."/>
            <person name="Rajandream M.A."/>
            <person name="Reitter C."/>
            <person name="Salzberg S.L."/>
            <person name="Sanders M."/>
            <person name="Schobel S."/>
            <person name="Sharp S."/>
            <person name="Simmonds M."/>
            <person name="Simpson A.J."/>
            <person name="Tallon L."/>
            <person name="Turner C.M."/>
            <person name="Tait A."/>
            <person name="Tivey A.R."/>
            <person name="Van Aken S."/>
            <person name="Walker D."/>
            <person name="Wanless D."/>
            <person name="Wang S."/>
            <person name="White B."/>
            <person name="White O."/>
            <person name="Whitehead S."/>
            <person name="Woodward J."/>
            <person name="Wortman J."/>
            <person name="Adams M.D."/>
            <person name="Embley T.M."/>
            <person name="Gull K."/>
            <person name="Ullu E."/>
            <person name="Barry J.D."/>
            <person name="Fairlamb A.H."/>
            <person name="Opperdoes F."/>
            <person name="Barrell B.G."/>
            <person name="Donelson J.E."/>
            <person name="Hall N."/>
            <person name="Fraser C.M."/>
            <person name="Melville S.E."/>
            <person name="El-Sayed N.M."/>
        </authorList>
    </citation>
    <scope>NUCLEOTIDE SEQUENCE [LARGE SCALE GENOMIC DNA]</scope>
    <source>
        <strain evidence="2">927/4 GUTat10.1</strain>
    </source>
</reference>